<dbReference type="GO" id="GO:0005886">
    <property type="term" value="C:plasma membrane"/>
    <property type="evidence" value="ECO:0007669"/>
    <property type="project" value="UniProtKB-SubCell"/>
</dbReference>
<dbReference type="GO" id="GO:0005524">
    <property type="term" value="F:ATP binding"/>
    <property type="evidence" value="ECO:0007669"/>
    <property type="project" value="UniProtKB-UniRule"/>
</dbReference>
<protein>
    <recommendedName>
        <fullName evidence="2">chitin synthase</fullName>
        <ecNumber evidence="2">2.4.1.16</ecNumber>
    </recommendedName>
</protein>
<evidence type="ECO:0000256" key="3">
    <source>
        <dbReference type="ARBA" id="ARBA00022475"/>
    </source>
</evidence>
<evidence type="ECO:0000256" key="7">
    <source>
        <dbReference type="ARBA" id="ARBA00022741"/>
    </source>
</evidence>
<dbReference type="Gene3D" id="1.20.120.720">
    <property type="entry name" value="Myosin VI head, motor domain, U50 subdomain"/>
    <property type="match status" value="1"/>
</dbReference>
<evidence type="ECO:0000256" key="4">
    <source>
        <dbReference type="ARBA" id="ARBA00022676"/>
    </source>
</evidence>
<evidence type="ECO:0000256" key="12">
    <source>
        <dbReference type="ARBA" id="ARBA00023175"/>
    </source>
</evidence>
<evidence type="ECO:0000259" key="20">
    <source>
        <dbReference type="PROSITE" id="PS51456"/>
    </source>
</evidence>
<name>A0AAW0GRS4_9APHY</name>
<feature type="compositionally biased region" description="Gly residues" evidence="17">
    <location>
        <begin position="821"/>
        <end position="831"/>
    </location>
</feature>
<evidence type="ECO:0000256" key="6">
    <source>
        <dbReference type="ARBA" id="ARBA00022692"/>
    </source>
</evidence>
<evidence type="ECO:0000256" key="15">
    <source>
        <dbReference type="ARBA" id="ARBA00048014"/>
    </source>
</evidence>
<keyword evidence="13" id="KW-0325">Glycoprotein</keyword>
<keyword evidence="12 16" id="KW-0505">Motor protein</keyword>
<dbReference type="InterPro" id="IPR036961">
    <property type="entry name" value="Kinesin_motor_dom_sf"/>
</dbReference>
<dbReference type="Pfam" id="PF00063">
    <property type="entry name" value="Myosin_head"/>
    <property type="match status" value="1"/>
</dbReference>
<feature type="binding site" evidence="16">
    <location>
        <begin position="123"/>
        <end position="130"/>
    </location>
    <ligand>
        <name>ATP</name>
        <dbReference type="ChEBI" id="CHEBI:30616"/>
    </ligand>
</feature>
<organism evidence="22 23">
    <name type="scientific">Cerrena zonata</name>
    <dbReference type="NCBI Taxonomy" id="2478898"/>
    <lineage>
        <taxon>Eukaryota</taxon>
        <taxon>Fungi</taxon>
        <taxon>Dikarya</taxon>
        <taxon>Basidiomycota</taxon>
        <taxon>Agaricomycotina</taxon>
        <taxon>Agaricomycetes</taxon>
        <taxon>Polyporales</taxon>
        <taxon>Cerrenaceae</taxon>
        <taxon>Cerrena</taxon>
    </lineage>
</organism>
<evidence type="ECO:0000256" key="2">
    <source>
        <dbReference type="ARBA" id="ARBA00012543"/>
    </source>
</evidence>
<dbReference type="Gene3D" id="1.10.10.60">
    <property type="entry name" value="Homeodomain-like"/>
    <property type="match status" value="1"/>
</dbReference>
<feature type="compositionally biased region" description="Low complexity" evidence="17">
    <location>
        <begin position="835"/>
        <end position="847"/>
    </location>
</feature>
<dbReference type="PROSITE" id="PS51998">
    <property type="entry name" value="DEK_C"/>
    <property type="match status" value="1"/>
</dbReference>
<dbReference type="SMART" id="SM00242">
    <property type="entry name" value="MYSc"/>
    <property type="match status" value="1"/>
</dbReference>
<dbReference type="Gene3D" id="3.90.550.10">
    <property type="entry name" value="Spore Coat Polysaccharide Biosynthesis Protein SpsA, Chain A"/>
    <property type="match status" value="1"/>
</dbReference>
<keyword evidence="6 18" id="KW-0812">Transmembrane</keyword>
<keyword evidence="4" id="KW-0328">Glycosyltransferase</keyword>
<feature type="transmembrane region" description="Helical" evidence="18">
    <location>
        <begin position="927"/>
        <end position="944"/>
    </location>
</feature>
<evidence type="ECO:0000256" key="16">
    <source>
        <dbReference type="PROSITE-ProRule" id="PRU00782"/>
    </source>
</evidence>
<keyword evidence="23" id="KW-1185">Reference proteome</keyword>
<dbReference type="SMART" id="SM01117">
    <property type="entry name" value="Cyt-b5"/>
    <property type="match status" value="1"/>
</dbReference>
<feature type="transmembrane region" description="Helical" evidence="18">
    <location>
        <begin position="1621"/>
        <end position="1642"/>
    </location>
</feature>
<dbReference type="CDD" id="cd14879">
    <property type="entry name" value="MYSc_Myo17"/>
    <property type="match status" value="1"/>
</dbReference>
<feature type="transmembrane region" description="Helical" evidence="18">
    <location>
        <begin position="1654"/>
        <end position="1675"/>
    </location>
</feature>
<evidence type="ECO:0000256" key="10">
    <source>
        <dbReference type="ARBA" id="ARBA00023123"/>
    </source>
</evidence>
<dbReference type="GO" id="GO:0016459">
    <property type="term" value="C:myosin complex"/>
    <property type="evidence" value="ECO:0007669"/>
    <property type="project" value="UniProtKB-KW"/>
</dbReference>
<dbReference type="Gene3D" id="3.10.120.10">
    <property type="entry name" value="Cytochrome b5-like heme/steroid binding domain"/>
    <property type="match status" value="1"/>
</dbReference>
<dbReference type="PRINTS" id="PR00193">
    <property type="entry name" value="MYOSINHEAVY"/>
</dbReference>
<feature type="region of interest" description="Disordered" evidence="17">
    <location>
        <begin position="1970"/>
        <end position="1992"/>
    </location>
</feature>
<dbReference type="PROSITE" id="PS51456">
    <property type="entry name" value="MYOSIN_MOTOR"/>
    <property type="match status" value="1"/>
</dbReference>
<dbReference type="Gene3D" id="3.40.850.10">
    <property type="entry name" value="Kinesin motor domain"/>
    <property type="match status" value="1"/>
</dbReference>
<comment type="catalytic activity">
    <reaction evidence="15">
        <text>[(1-&gt;4)-N-acetyl-beta-D-glucosaminyl](n) + UDP-N-acetyl-alpha-D-glucosamine = [(1-&gt;4)-N-acetyl-beta-D-glucosaminyl](n+1) + UDP + H(+)</text>
        <dbReference type="Rhea" id="RHEA:16637"/>
        <dbReference type="Rhea" id="RHEA-COMP:9593"/>
        <dbReference type="Rhea" id="RHEA-COMP:9595"/>
        <dbReference type="ChEBI" id="CHEBI:15378"/>
        <dbReference type="ChEBI" id="CHEBI:17029"/>
        <dbReference type="ChEBI" id="CHEBI:57705"/>
        <dbReference type="ChEBI" id="CHEBI:58223"/>
        <dbReference type="EC" id="2.4.1.16"/>
    </reaction>
</comment>
<feature type="compositionally biased region" description="Polar residues" evidence="17">
    <location>
        <begin position="852"/>
        <end position="872"/>
    </location>
</feature>
<dbReference type="Pfam" id="PF08766">
    <property type="entry name" value="DEK_C"/>
    <property type="match status" value="1"/>
</dbReference>
<feature type="compositionally biased region" description="Basic and acidic residues" evidence="17">
    <location>
        <begin position="888"/>
        <end position="906"/>
    </location>
</feature>
<evidence type="ECO:0000256" key="11">
    <source>
        <dbReference type="ARBA" id="ARBA00023136"/>
    </source>
</evidence>
<evidence type="ECO:0000256" key="8">
    <source>
        <dbReference type="ARBA" id="ARBA00022840"/>
    </source>
</evidence>
<dbReference type="InterPro" id="IPR001609">
    <property type="entry name" value="Myosin_head_motor_dom-like"/>
</dbReference>
<dbReference type="InterPro" id="IPR029044">
    <property type="entry name" value="Nucleotide-diphossugar_trans"/>
</dbReference>
<dbReference type="SUPFAM" id="SSF109715">
    <property type="entry name" value="DEK C-terminal domain"/>
    <property type="match status" value="1"/>
</dbReference>
<keyword evidence="9 18" id="KW-1133">Transmembrane helix</keyword>
<dbReference type="GO" id="GO:0031505">
    <property type="term" value="P:fungal-type cell wall organization"/>
    <property type="evidence" value="ECO:0007669"/>
    <property type="project" value="TreeGrafter"/>
</dbReference>
<dbReference type="EC" id="2.4.1.16" evidence="2"/>
<gene>
    <name evidence="22" type="ORF">QCA50_000741</name>
</gene>
<feature type="domain" description="DEK-C" evidence="21">
    <location>
        <begin position="1941"/>
        <end position="1992"/>
    </location>
</feature>
<dbReference type="SUPFAM" id="SSF52540">
    <property type="entry name" value="P-loop containing nucleoside triphosphate hydrolases"/>
    <property type="match status" value="1"/>
</dbReference>
<accession>A0AAW0GRS4</accession>
<dbReference type="GO" id="GO:0003779">
    <property type="term" value="F:actin binding"/>
    <property type="evidence" value="ECO:0007669"/>
    <property type="project" value="UniProtKB-KW"/>
</dbReference>
<keyword evidence="3" id="KW-1003">Cell membrane</keyword>
<feature type="region of interest" description="Disordered" evidence="17">
    <location>
        <begin position="791"/>
        <end position="906"/>
    </location>
</feature>
<dbReference type="Proteomes" id="UP001385951">
    <property type="component" value="Unassembled WGS sequence"/>
</dbReference>
<comment type="caution">
    <text evidence="22">The sequence shown here is derived from an EMBL/GenBank/DDBJ whole genome shotgun (WGS) entry which is preliminary data.</text>
</comment>
<comment type="similarity">
    <text evidence="16">Belongs to the TRAFAC class myosin-kinesin ATPase superfamily. Myosin family.</text>
</comment>
<dbReference type="Pfam" id="PF03142">
    <property type="entry name" value="Chitin_synth_2"/>
    <property type="match status" value="1"/>
</dbReference>
<reference evidence="22 23" key="1">
    <citation type="submission" date="2022-09" db="EMBL/GenBank/DDBJ databases">
        <authorList>
            <person name="Palmer J.M."/>
        </authorList>
    </citation>
    <scope>NUCLEOTIDE SEQUENCE [LARGE SCALE GENOMIC DNA]</scope>
    <source>
        <strain evidence="22 23">DSM 7382</strain>
    </source>
</reference>
<dbReference type="GO" id="GO:0030428">
    <property type="term" value="C:cell septum"/>
    <property type="evidence" value="ECO:0007669"/>
    <property type="project" value="TreeGrafter"/>
</dbReference>
<keyword evidence="7 16" id="KW-0547">Nucleotide-binding</keyword>
<dbReference type="SUPFAM" id="SSF53448">
    <property type="entry name" value="Nucleotide-diphospho-sugar transferases"/>
    <property type="match status" value="1"/>
</dbReference>
<dbReference type="CDD" id="cd04190">
    <property type="entry name" value="Chitin_synth_C"/>
    <property type="match status" value="1"/>
</dbReference>
<dbReference type="InterPro" id="IPR001199">
    <property type="entry name" value="Cyt_B5-like_heme/steroid-bd"/>
</dbReference>
<dbReference type="GO" id="GO:0006031">
    <property type="term" value="P:chitin biosynthetic process"/>
    <property type="evidence" value="ECO:0007669"/>
    <property type="project" value="TreeGrafter"/>
</dbReference>
<feature type="compositionally biased region" description="Polar residues" evidence="17">
    <location>
        <begin position="1763"/>
        <end position="1773"/>
    </location>
</feature>
<sequence length="1992" mass="221219">MASSLSSQAITTGDLTDLVSSSTSATVYPSDDTILSVLQTRFRSDLPYSRIGATNLVIVNPYKNLANVNDASAKDYEEKSYKDTSLPLPGASSSLPPHPYDLAARMYLLMRRRTETQSVVFRGITGSGKTASSQLLVNQLLRLSSHSKKETRIAEQIKALTPLLDSFGNAKTLMNPNASRHGRYLELHFNERGRIQSSKILTYNLEKSRLNRLAHEERSYHVFYQFLAGATPDERDRFNLEDPSDYALLASSGCYRLPAGPFSDDSTAMEELRASFKTLGFKPKNVSSIFSLLVTILLLGNVQFGEGDARDVSAYVSNMPVLDQVARMLGVASEELAETLTNKTSYVRKELYQVMLNVDQSSAQRDQLVRDLYAILFSYVVEMANHKLAPNSQDPPPPTQIVLLDQPGFQTRGPGGTTSMMLGGPAPLVSAYGQNAFDEFCINFADEVVHSYVLRNVFEDSVGFNGQMTGDGIALPTISTMDNSACIELLRGAQLSERAHRKPGGILGVMNKACSNAKSGKGGDNRDEELVQDLVSKFNVHASFTTQHHAPGANDKLMFGVNHYAGSCSYDASHFVEKDVDILDSAFVTLLRNSSDPFISKLISGPSLATERHSKDESTVVQAQVSSHPLRHPTPIVALDGSVPLPTEEHPHLDNSKVYPVTTQLNYTLSEITASLDRARLWTVSCIRPNDSGSPNSFDKRRVKLQIRSLLLPDMVSRRKKEFVVDMEHSAFCERFVPTIGGSDSERIQQCARANGWQEGIDYAVGHRSIWLTYPAWKMVEDVIRSAEKEAKKAVGEDDESVMPDDATEYTHRDNGSQHAGVGGGYYGAGGSEDNLLLTRTGTNGTNYRDPNATTPYSQGGLSTPNAHNNFDASPAYSDTDGNGWGSEWDKKGDGYPDPSPSKEKGLVVKEAPNAVEEVPTTRTRRIWLWVVWGMTWYIPSFLLHRIGRMKRADVRLAWREKLAIFLLIFLLNGIVVFYIIEFGRLLCPNFDKAWKVNEVAQHTGEDDFWVAVQGKVYDVSNFVNGDHSDITGTASNGADALEVLAGQDLTYYFPPPLVLGCPGLVTDSNQALVYANFTADIPQAVHTSGALQSVQNTKLDDTDWYTSTFQPKMKDFLKGPLVWDKKTLWSQSHDDTTPRLLGVWNSAVYDLTDYVNTITTRQNQAADIFLDTDISDLFKQRAGQDITKPLEKVLAAMDSTTRDQNVNCLNNIFYRGQTDFRDTARCQAQGWILVAASAVLMSSMVLKFLAALQLSPKRNPEMLDKFVICQVPCYTEGEESLRRTIDSLAALNYDDKRKLMFLICDGNIIGTGNDRTTPRIVLDVLGVDPKLDPEPLLFKSIGEGSKQLNYGKVYSGLYEFEGHVVPYIVVSKVGKPTERTKPGNRGKRDSQILLMQYLNRVHFDSPMTPLELEIYHQMRNVIGIDPAFYEYIFTIDADTTVTPDSLNRLVASSADDSSIIGICGETKLDNEEGSWWTMIQVYEYYISHHLSKAFESLFGSVTCLPGCFSMYRIRTADKGRPIIISNRIIEEYSEPNVDTLHKKNLLSLGEDRYLTTLLLKHFPTFRTKFTPDAIAHTIAPESWRVLFSQRRRWINSTVHNLCELVFLPELFGFCCFSMRFFVFIDLLGTLILPSIVVYLVYLVVTVALHKAAFPLISIIMLAAVYGMQALIFIIKREFMLLGWMVVYILSYPVYSLFLPVYSFWCMDDFSWGNTRLVVGEGSNKKVIMNDDEKFDDSMIPMKKFSEYEAEAWETGSRHSDETGYSGSKAQSRARSRVPGSRATSPHSFLQASQTGDYYRDTNLTAKTGSNPNLPLRTGGSVHSHYTGQVQPTMYGMPQLPFMPFGGGPGSVAGSDFGGGMPMMPPMGYQNTGSVYGMMPNAPRNTVMTNLNMFGGDTTGSQSGGFHPTPPGPIGDTRPMSTFSMATSVNPFTSGPSMNPNPSDEELTNALRTYLSTQDLMSVTKKTAREAMQARFPKADLSPRKGIPQRDD</sequence>
<feature type="transmembrane region" description="Helical" evidence="18">
    <location>
        <begin position="1682"/>
        <end position="1705"/>
    </location>
</feature>
<dbReference type="Gene3D" id="1.20.58.530">
    <property type="match status" value="1"/>
</dbReference>
<evidence type="ECO:0000256" key="5">
    <source>
        <dbReference type="ARBA" id="ARBA00022679"/>
    </source>
</evidence>
<dbReference type="SUPFAM" id="SSF55856">
    <property type="entry name" value="Cytochrome b5-like heme/steroid binding domain"/>
    <property type="match status" value="1"/>
</dbReference>
<keyword evidence="10 16" id="KW-0518">Myosin</keyword>
<feature type="region of interest" description="Actin-binding" evidence="16">
    <location>
        <begin position="669"/>
        <end position="691"/>
    </location>
</feature>
<dbReference type="EMBL" id="JASBNA010000001">
    <property type="protein sequence ID" value="KAK7696098.1"/>
    <property type="molecule type" value="Genomic_DNA"/>
</dbReference>
<dbReference type="PROSITE" id="PS50255">
    <property type="entry name" value="CYTOCHROME_B5_2"/>
    <property type="match status" value="1"/>
</dbReference>
<proteinExistence type="inferred from homology"/>
<comment type="subcellular location">
    <subcellularLocation>
        <location evidence="1">Cell membrane</location>
        <topology evidence="1">Multi-pass membrane protein</topology>
    </subcellularLocation>
</comment>
<evidence type="ECO:0000259" key="21">
    <source>
        <dbReference type="PROSITE" id="PS51998"/>
    </source>
</evidence>
<evidence type="ECO:0000256" key="17">
    <source>
        <dbReference type="SAM" id="MobiDB-lite"/>
    </source>
</evidence>
<dbReference type="PANTHER" id="PTHR22914">
    <property type="entry name" value="CHITIN SYNTHASE"/>
    <property type="match status" value="1"/>
</dbReference>
<feature type="compositionally biased region" description="Basic and acidic residues" evidence="17">
    <location>
        <begin position="1977"/>
        <end position="1992"/>
    </location>
</feature>
<feature type="domain" description="Myosin motor" evidence="20">
    <location>
        <begin position="18"/>
        <end position="785"/>
    </location>
</feature>
<dbReference type="Gene3D" id="1.10.10.820">
    <property type="match status" value="1"/>
</dbReference>
<dbReference type="InterPro" id="IPR027417">
    <property type="entry name" value="P-loop_NTPase"/>
</dbReference>
<dbReference type="PANTHER" id="PTHR22914:SF13">
    <property type="entry name" value="CHITIN SYNTHASE"/>
    <property type="match status" value="1"/>
</dbReference>
<dbReference type="Pfam" id="PF00173">
    <property type="entry name" value="Cyt-b5"/>
    <property type="match status" value="1"/>
</dbReference>
<feature type="domain" description="Cytochrome b5 heme-binding" evidence="19">
    <location>
        <begin position="992"/>
        <end position="1054"/>
    </location>
</feature>
<evidence type="ECO:0000256" key="14">
    <source>
        <dbReference type="ARBA" id="ARBA00023203"/>
    </source>
</evidence>
<evidence type="ECO:0000259" key="19">
    <source>
        <dbReference type="PROSITE" id="PS50255"/>
    </source>
</evidence>
<keyword evidence="5" id="KW-0808">Transferase</keyword>
<feature type="transmembrane region" description="Helical" evidence="18">
    <location>
        <begin position="964"/>
        <end position="981"/>
    </location>
</feature>
<feature type="region of interest" description="Disordered" evidence="17">
    <location>
        <begin position="1755"/>
        <end position="1794"/>
    </location>
</feature>
<dbReference type="InterPro" id="IPR036400">
    <property type="entry name" value="Cyt_B5-like_heme/steroid_sf"/>
</dbReference>
<keyword evidence="11 18" id="KW-0472">Membrane</keyword>
<feature type="compositionally biased region" description="Acidic residues" evidence="17">
    <location>
        <begin position="797"/>
        <end position="808"/>
    </location>
</feature>
<evidence type="ECO:0000313" key="22">
    <source>
        <dbReference type="EMBL" id="KAK7696098.1"/>
    </source>
</evidence>
<evidence type="ECO:0000256" key="13">
    <source>
        <dbReference type="ARBA" id="ARBA00023180"/>
    </source>
</evidence>
<dbReference type="GO" id="GO:0004100">
    <property type="term" value="F:chitin synthase activity"/>
    <property type="evidence" value="ECO:0007669"/>
    <property type="project" value="UniProtKB-EC"/>
</dbReference>
<evidence type="ECO:0000256" key="9">
    <source>
        <dbReference type="ARBA" id="ARBA00022989"/>
    </source>
</evidence>
<keyword evidence="14 16" id="KW-0009">Actin-binding</keyword>
<keyword evidence="8 16" id="KW-0067">ATP-binding</keyword>
<evidence type="ECO:0000256" key="1">
    <source>
        <dbReference type="ARBA" id="ARBA00004651"/>
    </source>
</evidence>
<feature type="compositionally biased region" description="Polar residues" evidence="17">
    <location>
        <begin position="1782"/>
        <end position="1794"/>
    </location>
</feature>
<evidence type="ECO:0000313" key="23">
    <source>
        <dbReference type="Proteomes" id="UP001385951"/>
    </source>
</evidence>
<dbReference type="GO" id="GO:0003774">
    <property type="term" value="F:cytoskeletal motor activity"/>
    <property type="evidence" value="ECO:0007669"/>
    <property type="project" value="UniProtKB-UniRule"/>
</dbReference>
<dbReference type="InterPro" id="IPR004835">
    <property type="entry name" value="Chitin_synth"/>
</dbReference>
<dbReference type="InterPro" id="IPR014876">
    <property type="entry name" value="DEK_C"/>
</dbReference>
<dbReference type="InterPro" id="IPR036037">
    <property type="entry name" value="MYSc_Myo17"/>
</dbReference>
<evidence type="ECO:0000256" key="18">
    <source>
        <dbReference type="SAM" id="Phobius"/>
    </source>
</evidence>